<evidence type="ECO:0008006" key="4">
    <source>
        <dbReference type="Google" id="ProtNLM"/>
    </source>
</evidence>
<evidence type="ECO:0000313" key="3">
    <source>
        <dbReference type="Proteomes" id="UP001500121"/>
    </source>
</evidence>
<gene>
    <name evidence="2" type="ORF">GCM10025783_30310</name>
</gene>
<proteinExistence type="predicted"/>
<keyword evidence="3" id="KW-1185">Reference proteome</keyword>
<dbReference type="Proteomes" id="UP001500121">
    <property type="component" value="Unassembled WGS sequence"/>
</dbReference>
<name>A0ABP8ZFP9_9MICO</name>
<reference evidence="3" key="1">
    <citation type="journal article" date="2019" name="Int. J. Syst. Evol. Microbiol.">
        <title>The Global Catalogue of Microorganisms (GCM) 10K type strain sequencing project: providing services to taxonomists for standard genome sequencing and annotation.</title>
        <authorList>
            <consortium name="The Broad Institute Genomics Platform"/>
            <consortium name="The Broad Institute Genome Sequencing Center for Infectious Disease"/>
            <person name="Wu L."/>
            <person name="Ma J."/>
        </authorList>
    </citation>
    <scope>NUCLEOTIDE SEQUENCE [LARGE SCALE GENOMIC DNA]</scope>
    <source>
        <strain evidence="3">JCM 19015</strain>
    </source>
</reference>
<dbReference type="EMBL" id="BAABLP010000008">
    <property type="protein sequence ID" value="GAA4755102.1"/>
    <property type="molecule type" value="Genomic_DNA"/>
</dbReference>
<accession>A0ABP8ZFP9</accession>
<evidence type="ECO:0000313" key="2">
    <source>
        <dbReference type="EMBL" id="GAA4755102.1"/>
    </source>
</evidence>
<feature type="region of interest" description="Disordered" evidence="1">
    <location>
        <begin position="35"/>
        <end position="55"/>
    </location>
</feature>
<comment type="caution">
    <text evidence="2">The sequence shown here is derived from an EMBL/GenBank/DDBJ whole genome shotgun (WGS) entry which is preliminary data.</text>
</comment>
<evidence type="ECO:0000256" key="1">
    <source>
        <dbReference type="SAM" id="MobiDB-lite"/>
    </source>
</evidence>
<organism evidence="2 3">
    <name type="scientific">Amnibacterium soli</name>
    <dbReference type="NCBI Taxonomy" id="1282736"/>
    <lineage>
        <taxon>Bacteria</taxon>
        <taxon>Bacillati</taxon>
        <taxon>Actinomycetota</taxon>
        <taxon>Actinomycetes</taxon>
        <taxon>Micrococcales</taxon>
        <taxon>Microbacteriaceae</taxon>
        <taxon>Amnibacterium</taxon>
    </lineage>
</organism>
<dbReference type="RefSeq" id="WP_345482188.1">
    <property type="nucleotide sequence ID" value="NZ_BAABLP010000008.1"/>
</dbReference>
<protein>
    <recommendedName>
        <fullName evidence="4">PASTA domain-containing protein</fullName>
    </recommendedName>
</protein>
<sequence>MNVPEALRRADPARTLAAQQIDPAAEHLLQQILGTPVESERKDTAPSRHSGHRSRDWKPVLATALVAAAVVTTTILAIRAVPQPTGTGPAGSLNTGTSLEDAVFSRLATVADGVVPVRQKSALTWTEKSPSASGGAIRTSGRNLFIAAACEGGGSIAIRVSDQPDLTLDCSSPSTLGPINLTALLDAQKQAADLRIVTTSGHPKYVVKSMAFASPARTQTTLPTPGQVLATISSTDGRKQTRTITPNGVPLEILYRCTGDGQIAVVIPRGPALNSMRCDGPMTASSPTGVPGSVPVTVSATGSAKWTVTVRVPSSN</sequence>